<comment type="caution">
    <text evidence="1">The sequence shown here is derived from an EMBL/GenBank/DDBJ whole genome shotgun (WGS) entry which is preliminary data.</text>
</comment>
<evidence type="ECO:0000313" key="2">
    <source>
        <dbReference type="Proteomes" id="UP000626109"/>
    </source>
</evidence>
<gene>
    <name evidence="1" type="ORF">PGLA2088_LOCUS14769</name>
</gene>
<reference evidence="1" key="1">
    <citation type="submission" date="2021-02" db="EMBL/GenBank/DDBJ databases">
        <authorList>
            <person name="Dougan E. K."/>
            <person name="Rhodes N."/>
            <person name="Thang M."/>
            <person name="Chan C."/>
        </authorList>
    </citation>
    <scope>NUCLEOTIDE SEQUENCE</scope>
</reference>
<dbReference type="AlphaFoldDB" id="A0A813IZ81"/>
<organism evidence="1 2">
    <name type="scientific">Polarella glacialis</name>
    <name type="common">Dinoflagellate</name>
    <dbReference type="NCBI Taxonomy" id="89957"/>
    <lineage>
        <taxon>Eukaryota</taxon>
        <taxon>Sar</taxon>
        <taxon>Alveolata</taxon>
        <taxon>Dinophyceae</taxon>
        <taxon>Suessiales</taxon>
        <taxon>Suessiaceae</taxon>
        <taxon>Polarella</taxon>
    </lineage>
</organism>
<feature type="non-terminal residue" evidence="1">
    <location>
        <position position="1"/>
    </location>
</feature>
<dbReference type="EMBL" id="CAJNNW010018006">
    <property type="protein sequence ID" value="CAE8662199.1"/>
    <property type="molecule type" value="Genomic_DNA"/>
</dbReference>
<proteinExistence type="predicted"/>
<protein>
    <submittedName>
        <fullName evidence="1">Uncharacterized protein</fullName>
    </submittedName>
</protein>
<name>A0A813IZ81_POLGL</name>
<dbReference type="Proteomes" id="UP000626109">
    <property type="component" value="Unassembled WGS sequence"/>
</dbReference>
<sequence>QWSKQSISSGGSDHAPCFRDLVAEVEQEYELEFARLRQENHWMRDRLGLPTDRPLTKAEVFQALASAPPFVQPDVLDPSGLVN</sequence>
<feature type="non-terminal residue" evidence="1">
    <location>
        <position position="83"/>
    </location>
</feature>
<evidence type="ECO:0000313" key="1">
    <source>
        <dbReference type="EMBL" id="CAE8662199.1"/>
    </source>
</evidence>
<accession>A0A813IZ81</accession>